<evidence type="ECO:0000256" key="6">
    <source>
        <dbReference type="ARBA" id="ARBA00022927"/>
    </source>
</evidence>
<organism evidence="14 15">
    <name type="scientific">Betta splendens</name>
    <name type="common">Siamese fighting fish</name>
    <dbReference type="NCBI Taxonomy" id="158456"/>
    <lineage>
        <taxon>Eukaryota</taxon>
        <taxon>Metazoa</taxon>
        <taxon>Chordata</taxon>
        <taxon>Craniata</taxon>
        <taxon>Vertebrata</taxon>
        <taxon>Euteleostomi</taxon>
        <taxon>Actinopterygii</taxon>
        <taxon>Neopterygii</taxon>
        <taxon>Teleostei</taxon>
        <taxon>Neoteleostei</taxon>
        <taxon>Acanthomorphata</taxon>
        <taxon>Anabantaria</taxon>
        <taxon>Anabantiformes</taxon>
        <taxon>Anabantoidei</taxon>
        <taxon>Osphronemidae</taxon>
        <taxon>Betta</taxon>
    </lineage>
</organism>
<keyword evidence="8 11" id="KW-0472">Membrane</keyword>
<keyword evidence="7" id="KW-0333">Golgi apparatus</keyword>
<evidence type="ECO:0000256" key="7">
    <source>
        <dbReference type="ARBA" id="ARBA00023034"/>
    </source>
</evidence>
<feature type="region of interest" description="Disordered" evidence="12">
    <location>
        <begin position="218"/>
        <end position="252"/>
    </location>
</feature>
<evidence type="ECO:0000256" key="4">
    <source>
        <dbReference type="ARBA" id="ARBA00022448"/>
    </source>
</evidence>
<dbReference type="GO" id="GO:0005794">
    <property type="term" value="C:Golgi apparatus"/>
    <property type="evidence" value="ECO:0007669"/>
    <property type="project" value="UniProtKB-SubCell"/>
</dbReference>
<feature type="compositionally biased region" description="Low complexity" evidence="12">
    <location>
        <begin position="662"/>
        <end position="680"/>
    </location>
</feature>
<evidence type="ECO:0000256" key="11">
    <source>
        <dbReference type="PIRNR" id="PIRNR037096"/>
    </source>
</evidence>
<keyword evidence="5" id="KW-0597">Phosphoprotein</keyword>
<evidence type="ECO:0000256" key="9">
    <source>
        <dbReference type="ARBA" id="ARBA00023329"/>
    </source>
</evidence>
<feature type="compositionally biased region" description="Acidic residues" evidence="12">
    <location>
        <begin position="738"/>
        <end position="762"/>
    </location>
</feature>
<sequence length="1081" mass="120678">MLDSNKDSLKLEAMKRIVAMIARGKNASDLFPAVVKNVACKNIEVKKLVYVYLVRYAEEQQDLALLSISTFQRGLKDPNQLIRASALRVLSSIRVTIIVPIMMLAIKEAASDMSPYVRKTAAHAIPKLYSLDPEQKDQLIEVIEKLLADKTTLVAGSVVMAFEEVCPERIDLIHKNYRKLCNLLIDVEEWGQVVIINMLTRYARTQFLNPNINESLLEEGGSGEKTFYGSDDEEDEDEEEKEKKAETAAMAKRKPYVMDPDHRLLLRNTKPLLQSRNAAVVMAVAQLYFHLAPKAEVGVIAKALVRLLRSHSEVQYVVLQNVATMTIKRRGMFEPYLKSFYIRSTDPTQIKVLKLEVLTNLANETNISTILREFQTYIKSMDKDFVAATIQAIGRCATNIGEVRDTCLNGLVQLLSNRDELVVAESVVVIKKLLQMQPEKHSDIIKHMAKLTDNIQVPMARASILWLIGEYCEHVPKIAPDVLRKMAKSFTNEEDIVKLQIINLAAKLYLTNSKQTKLLTQYVLNLAKYDQNYDIRDRARFIRQLIVPTEKSGALSKYAKKLFLALKPAPVLESPFKDRDHFQLGSLSHLLNAKAGGYQELPDWPEAAPDPSVRNVEVKESVPEWTKCSSREKRKEKKVEKPFYSDSEGESGPTESADSESDSGSGSESASGSEVSASGSESEESEEGSESEEEEQKDKKKTKKELKKPVQESESEQSSEEEERKHARKSKISKSESESESDEEDESESESSESESEDSESEAEVKKKKKAAESKPPCKPVKKENKKEKKEISLLDLDDFDPTPSPQVTPVNSFLSSSLVTDLEGLSLSDSVLAPATMAPSSALKSYELLHRITGEGLQVEFCFSRQPFSPDANMVAVQMHFTNNASADAKSLHMEDVKLQSGMRVREFPEIELLPAGETATAVMGIDFCDSTQAANFQLCTQTRKFFVSIQPPVGELMRPVFLTENEFKKEQGQLMGMNEITEKLTLDATCRNEHTIVQRVTAAANLSRVPCGSDKECSPPVPPPDHPVYRFAGRTVTSGSLVLVTVVTREEGAAQLTVNCEKMVIGTMLVKDILLALTQ</sequence>
<feature type="compositionally biased region" description="Acidic residues" evidence="12">
    <location>
        <begin position="681"/>
        <end position="695"/>
    </location>
</feature>
<accession>A0A9W2XVW7</accession>
<dbReference type="InterPro" id="IPR026740">
    <property type="entry name" value="AP3_beta"/>
</dbReference>
<dbReference type="AlphaFoldDB" id="A0A9W2XVW7"/>
<dbReference type="GO" id="GO:0006886">
    <property type="term" value="P:intracellular protein transport"/>
    <property type="evidence" value="ECO:0007669"/>
    <property type="project" value="InterPro"/>
</dbReference>
<feature type="domain" description="AP-3 complex subunit beta C-terminal" evidence="13">
    <location>
        <begin position="787"/>
        <end position="934"/>
    </location>
</feature>
<feature type="compositionally biased region" description="Basic and acidic residues" evidence="12">
    <location>
        <begin position="781"/>
        <end position="793"/>
    </location>
</feature>
<dbReference type="SMART" id="SM01355">
    <property type="entry name" value="AP3B1_C"/>
    <property type="match status" value="1"/>
</dbReference>
<keyword evidence="4 11" id="KW-0813">Transport</keyword>
<dbReference type="Pfam" id="PF24080">
    <property type="entry name" value="AP3B1_C_2"/>
    <property type="match status" value="1"/>
</dbReference>
<dbReference type="InterPro" id="IPR002553">
    <property type="entry name" value="Clathrin/coatomer_adapt-like_N"/>
</dbReference>
<evidence type="ECO:0000256" key="12">
    <source>
        <dbReference type="SAM" id="MobiDB-lite"/>
    </source>
</evidence>
<proteinExistence type="inferred from homology"/>
<dbReference type="Pfam" id="PF01602">
    <property type="entry name" value="Adaptin_N"/>
    <property type="match status" value="1"/>
</dbReference>
<dbReference type="InterPro" id="IPR056314">
    <property type="entry name" value="AP3B1/2_C"/>
</dbReference>
<keyword evidence="14" id="KW-1185">Reference proteome</keyword>
<evidence type="ECO:0000313" key="15">
    <source>
        <dbReference type="RefSeq" id="XP_055365877.1"/>
    </source>
</evidence>
<dbReference type="InterPro" id="IPR016024">
    <property type="entry name" value="ARM-type_fold"/>
</dbReference>
<name>A0A9W2XVW7_BETSP</name>
<keyword evidence="9" id="KW-0968">Cytoplasmic vesicle</keyword>
<gene>
    <name evidence="15" type="primary">LOC114857189</name>
</gene>
<dbReference type="Proteomes" id="UP000515150">
    <property type="component" value="Chromosome 6"/>
</dbReference>
<protein>
    <recommendedName>
        <fullName evidence="11">AP-3 complex subunit beta</fullName>
    </recommendedName>
</protein>
<comment type="subcellular location">
    <subcellularLocation>
        <location evidence="1">Cytoplasmic vesicle</location>
        <location evidence="1">Clathrin-coated vesicle membrane</location>
        <topology evidence="1">Peripheral membrane protein</topology>
        <orientation evidence="1">Cytoplasmic side</orientation>
    </subcellularLocation>
    <subcellularLocation>
        <location evidence="2">Golgi apparatus</location>
    </subcellularLocation>
</comment>
<comment type="function">
    <text evidence="10">Subunit of non-clathrin- and clathrin-associated adaptor protein complex 3 (AP-3) that plays a role in protein sorting in the late-Golgi/trans-Golgi network (TGN) and/or endosomes. The AP complexes mediate both the recruitment of clathrin to membranes and the recognition of sorting signals within the cytosolic tails of transmembrane cargo molecules. AP-3 appears to be involved in the sorting of a subset of transmembrane proteins targeted to lysosomes and lysosome-related organelles. In concert with the BLOC-1 complex, AP-3 is required to target cargos into vesicles assembled at cell bodies for delivery into neurites and nerve terminals.</text>
</comment>
<feature type="compositionally biased region" description="Acidic residues" evidence="12">
    <location>
        <begin position="230"/>
        <end position="240"/>
    </location>
</feature>
<dbReference type="SUPFAM" id="SSF49348">
    <property type="entry name" value="Clathrin adaptor appendage domain"/>
    <property type="match status" value="1"/>
</dbReference>
<comment type="similarity">
    <text evidence="3 11">Belongs to the adaptor complexes large subunit family.</text>
</comment>
<dbReference type="InterPro" id="IPR029390">
    <property type="entry name" value="AP3B_C"/>
</dbReference>
<dbReference type="GO" id="GO:0016192">
    <property type="term" value="P:vesicle-mediated transport"/>
    <property type="evidence" value="ECO:0007669"/>
    <property type="project" value="InterPro"/>
</dbReference>
<dbReference type="RefSeq" id="XP_055365877.1">
    <property type="nucleotide sequence ID" value="XM_055509902.1"/>
</dbReference>
<dbReference type="PANTHER" id="PTHR11134">
    <property type="entry name" value="ADAPTOR COMPLEX SUBUNIT BETA FAMILY MEMBER"/>
    <property type="match status" value="1"/>
</dbReference>
<dbReference type="PIRSF" id="PIRSF037096">
    <property type="entry name" value="AP3_complex_beta"/>
    <property type="match status" value="1"/>
</dbReference>
<dbReference type="GO" id="GO:0030665">
    <property type="term" value="C:clathrin-coated vesicle membrane"/>
    <property type="evidence" value="ECO:0007669"/>
    <property type="project" value="UniProtKB-SubCell"/>
</dbReference>
<dbReference type="Gene3D" id="1.25.10.10">
    <property type="entry name" value="Leucine-rich Repeat Variant"/>
    <property type="match status" value="1"/>
</dbReference>
<dbReference type="InterPro" id="IPR011989">
    <property type="entry name" value="ARM-like"/>
</dbReference>
<dbReference type="GeneID" id="114857189"/>
<dbReference type="SUPFAM" id="SSF48371">
    <property type="entry name" value="ARM repeat"/>
    <property type="match status" value="1"/>
</dbReference>
<dbReference type="InterPro" id="IPR026739">
    <property type="entry name" value="AP_beta"/>
</dbReference>
<evidence type="ECO:0000256" key="5">
    <source>
        <dbReference type="ARBA" id="ARBA00022553"/>
    </source>
</evidence>
<dbReference type="GO" id="GO:0030123">
    <property type="term" value="C:AP-3 adaptor complex"/>
    <property type="evidence" value="ECO:0007669"/>
    <property type="project" value="UniProtKB-UniRule"/>
</dbReference>
<evidence type="ECO:0000256" key="3">
    <source>
        <dbReference type="ARBA" id="ARBA00006613"/>
    </source>
</evidence>
<feature type="region of interest" description="Disordered" evidence="12">
    <location>
        <begin position="601"/>
        <end position="805"/>
    </location>
</feature>
<reference evidence="15" key="1">
    <citation type="submission" date="2025-08" db="UniProtKB">
        <authorList>
            <consortium name="RefSeq"/>
        </authorList>
    </citation>
    <scope>IDENTIFICATION</scope>
</reference>
<evidence type="ECO:0000256" key="1">
    <source>
        <dbReference type="ARBA" id="ARBA00004145"/>
    </source>
</evidence>
<evidence type="ECO:0000256" key="2">
    <source>
        <dbReference type="ARBA" id="ARBA00004555"/>
    </source>
</evidence>
<dbReference type="InterPro" id="IPR013041">
    <property type="entry name" value="Clathrin_app_Ig-like_sf"/>
</dbReference>
<keyword evidence="6 11" id="KW-0653">Protein transport</keyword>
<evidence type="ECO:0000259" key="13">
    <source>
        <dbReference type="SMART" id="SM01355"/>
    </source>
</evidence>
<evidence type="ECO:0000256" key="10">
    <source>
        <dbReference type="ARBA" id="ARBA00023570"/>
    </source>
</evidence>
<evidence type="ECO:0000256" key="8">
    <source>
        <dbReference type="ARBA" id="ARBA00023136"/>
    </source>
</evidence>
<evidence type="ECO:0000313" key="14">
    <source>
        <dbReference type="Proteomes" id="UP000515150"/>
    </source>
</evidence>
<feature type="compositionally biased region" description="Basic and acidic residues" evidence="12">
    <location>
        <begin position="629"/>
        <end position="643"/>
    </location>
</feature>
<dbReference type="Pfam" id="PF14796">
    <property type="entry name" value="AP3B1_C"/>
    <property type="match status" value="1"/>
</dbReference>